<dbReference type="PANTHER" id="PTHR39953">
    <property type="entry name" value="RE54151P"/>
    <property type="match status" value="1"/>
</dbReference>
<dbReference type="Gene3D" id="3.40.50.410">
    <property type="entry name" value="von Willebrand factor, type A domain"/>
    <property type="match status" value="1"/>
</dbReference>
<sequence>MDRIVFIKLVDELYPYLRPGCSPHGDDVLSVEKQIGMTLYYLKDQGSLYMTANSFGVSKSTASVVIRKVCDVITATMGPKYIKLPSNVKEMATRVKGIEDKYGFPQAFGCIDGTHIEIQQPTENPHDYYSYKQKYTINTQAVCAWNGRFLDVEVKWPGSVHDGRVFSNSRINRLLREEKLPMMYKQILPGYDKVPATLIGDPAYPLLPYCMKEYASPRSNEEVIFNNMLRVARNPIECAFGRLKARWRILNKRLDSGLEFVPPLIYTCFVLRNFCEVNNQQIDEDIVSQQIALERGVIKGEVQASMKNKDYKVTIYLDENLEIKNTECECPRGEFKCSHAAAIFIYGIHNLSRTDLECQWKRKRKAESVQSASQMFPAPPKKKDYSPLARDPSREDRMWLYSELKRYGKFTGTCWILSPEPQPATPLPIKTIEDIIYSEGFLMASTKEKQLEYLIENAKVEERTINVVSTLTAGQRNSPAWHQARRGRLTASNFGSVLQAKRVTPSLIKRLLGEYNLSGVKAIAWGQDNETEALKSFTNITNFTPVQTGLWLHESGVLGASPDGLVGDDSVIEWLTGQGNIWQTKKNVYESFQKIPPTQETKEYLMKYFLDRLDYTRGKRFTPYHDIIFILDSSESLSMENFNLSVVIAQRLVSRFDPDTQFAAVVFGANATISFNFHFARVAVESLGKVGYQGGKRNTLDALQAAQNMLLLNRRSGVRDGSRKRVLLVTTGPCARNLNEAITLQRLIWAAMQIKSLGAEVFVAAVGDRIPRIEELLLIPSSTDVHFYRVASMTAFKSLVDEIPVHIVYQDGQ</sequence>
<dbReference type="Pfam" id="PF09588">
    <property type="entry name" value="YqaJ"/>
    <property type="match status" value="1"/>
</dbReference>
<dbReference type="Gene3D" id="3.90.320.10">
    <property type="match status" value="1"/>
</dbReference>
<dbReference type="GO" id="GO:0006281">
    <property type="term" value="P:DNA repair"/>
    <property type="evidence" value="ECO:0007669"/>
    <property type="project" value="UniProtKB-ARBA"/>
</dbReference>
<dbReference type="InterPro" id="IPR036465">
    <property type="entry name" value="vWFA_dom_sf"/>
</dbReference>
<evidence type="ECO:0000259" key="6">
    <source>
        <dbReference type="PROSITE" id="PS50966"/>
    </source>
</evidence>
<evidence type="ECO:0000313" key="8">
    <source>
        <dbReference type="Proteomes" id="UP000225706"/>
    </source>
</evidence>
<feature type="domain" description="VWFA" evidence="5">
    <location>
        <begin position="626"/>
        <end position="803"/>
    </location>
</feature>
<keyword evidence="3" id="KW-0862">Zinc</keyword>
<keyword evidence="8" id="KW-1185">Reference proteome</keyword>
<evidence type="ECO:0000256" key="4">
    <source>
        <dbReference type="SAM" id="MobiDB-lite"/>
    </source>
</evidence>
<proteinExistence type="predicted"/>
<dbReference type="Pfam" id="PF04434">
    <property type="entry name" value="SWIM"/>
    <property type="match status" value="1"/>
</dbReference>
<dbReference type="InterPro" id="IPR002035">
    <property type="entry name" value="VWF_A"/>
</dbReference>
<protein>
    <submittedName>
        <fullName evidence="7">Putative nuclease HARBI1</fullName>
    </submittedName>
</protein>
<evidence type="ECO:0000259" key="5">
    <source>
        <dbReference type="PROSITE" id="PS50234"/>
    </source>
</evidence>
<evidence type="ECO:0000256" key="3">
    <source>
        <dbReference type="PROSITE-ProRule" id="PRU00325"/>
    </source>
</evidence>
<dbReference type="Pfam" id="PF13359">
    <property type="entry name" value="DDE_Tnp_4"/>
    <property type="match status" value="1"/>
</dbReference>
<dbReference type="InterPro" id="IPR007527">
    <property type="entry name" value="Znf_SWIM"/>
</dbReference>
<dbReference type="InterPro" id="IPR011604">
    <property type="entry name" value="PDDEXK-like_dom_sf"/>
</dbReference>
<dbReference type="SUPFAM" id="SSF52980">
    <property type="entry name" value="Restriction endonuclease-like"/>
    <property type="match status" value="1"/>
</dbReference>
<dbReference type="Proteomes" id="UP000225706">
    <property type="component" value="Unassembled WGS sequence"/>
</dbReference>
<dbReference type="PROSITE" id="PS50966">
    <property type="entry name" value="ZF_SWIM"/>
    <property type="match status" value="1"/>
</dbReference>
<keyword evidence="2" id="KW-0479">Metal-binding</keyword>
<dbReference type="InterPro" id="IPR019080">
    <property type="entry name" value="YqaJ_viral_recombinase"/>
</dbReference>
<dbReference type="InterPro" id="IPR011335">
    <property type="entry name" value="Restrct_endonuc-II-like"/>
</dbReference>
<evidence type="ECO:0000313" key="7">
    <source>
        <dbReference type="EMBL" id="PFX32576.1"/>
    </source>
</evidence>
<dbReference type="PANTHER" id="PTHR39953:SF1">
    <property type="entry name" value="RE54151P"/>
    <property type="match status" value="1"/>
</dbReference>
<dbReference type="PROSITE" id="PS50234">
    <property type="entry name" value="VWFA"/>
    <property type="match status" value="1"/>
</dbReference>
<dbReference type="OrthoDB" id="5955298at2759"/>
<dbReference type="GO" id="GO:0008270">
    <property type="term" value="F:zinc ion binding"/>
    <property type="evidence" value="ECO:0007669"/>
    <property type="project" value="UniProtKB-KW"/>
</dbReference>
<feature type="compositionally biased region" description="Basic and acidic residues" evidence="4">
    <location>
        <begin position="381"/>
        <end position="390"/>
    </location>
</feature>
<organism evidence="7 8">
    <name type="scientific">Stylophora pistillata</name>
    <name type="common">Smooth cauliflower coral</name>
    <dbReference type="NCBI Taxonomy" id="50429"/>
    <lineage>
        <taxon>Eukaryota</taxon>
        <taxon>Metazoa</taxon>
        <taxon>Cnidaria</taxon>
        <taxon>Anthozoa</taxon>
        <taxon>Hexacorallia</taxon>
        <taxon>Scleractinia</taxon>
        <taxon>Astrocoeniina</taxon>
        <taxon>Pocilloporidae</taxon>
        <taxon>Stylophora</taxon>
    </lineage>
</organism>
<dbReference type="Pfam" id="PF00092">
    <property type="entry name" value="VWA"/>
    <property type="match status" value="1"/>
</dbReference>
<comment type="caution">
    <text evidence="7">The sequence shown here is derived from an EMBL/GenBank/DDBJ whole genome shotgun (WGS) entry which is preliminary data.</text>
</comment>
<dbReference type="CDD" id="cd22343">
    <property type="entry name" value="PDDEXK_lambda_exonuclease-like"/>
    <property type="match status" value="1"/>
</dbReference>
<comment type="cofactor">
    <cofactor evidence="1">
        <name>a divalent metal cation</name>
        <dbReference type="ChEBI" id="CHEBI:60240"/>
    </cofactor>
</comment>
<feature type="domain" description="SWIM-type" evidence="6">
    <location>
        <begin position="311"/>
        <end position="348"/>
    </location>
</feature>
<dbReference type="SMART" id="SM00327">
    <property type="entry name" value="VWA"/>
    <property type="match status" value="1"/>
</dbReference>
<name>A0A2B4STB0_STYPI</name>
<dbReference type="InterPro" id="IPR027806">
    <property type="entry name" value="HARBI1_dom"/>
</dbReference>
<gene>
    <name evidence="7" type="primary">harbi1</name>
    <name evidence="7" type="ORF">AWC38_SpisGene2597</name>
</gene>
<reference evidence="8" key="1">
    <citation type="journal article" date="2017" name="bioRxiv">
        <title>Comparative analysis of the genomes of Stylophora pistillata and Acropora digitifera provides evidence for extensive differences between species of corals.</title>
        <authorList>
            <person name="Voolstra C.R."/>
            <person name="Li Y."/>
            <person name="Liew Y.J."/>
            <person name="Baumgarten S."/>
            <person name="Zoccola D."/>
            <person name="Flot J.-F."/>
            <person name="Tambutte S."/>
            <person name="Allemand D."/>
            <person name="Aranda M."/>
        </authorList>
    </citation>
    <scope>NUCLEOTIDE SEQUENCE [LARGE SCALE GENOMIC DNA]</scope>
</reference>
<dbReference type="EMBL" id="LSMT01000021">
    <property type="protein sequence ID" value="PFX32576.1"/>
    <property type="molecule type" value="Genomic_DNA"/>
</dbReference>
<keyword evidence="3" id="KW-0863">Zinc-finger</keyword>
<dbReference type="AlphaFoldDB" id="A0A2B4STB0"/>
<evidence type="ECO:0000256" key="1">
    <source>
        <dbReference type="ARBA" id="ARBA00001968"/>
    </source>
</evidence>
<dbReference type="SUPFAM" id="SSF53300">
    <property type="entry name" value="vWA-like"/>
    <property type="match status" value="1"/>
</dbReference>
<accession>A0A2B4STB0</accession>
<evidence type="ECO:0000256" key="2">
    <source>
        <dbReference type="ARBA" id="ARBA00022723"/>
    </source>
</evidence>
<feature type="region of interest" description="Disordered" evidence="4">
    <location>
        <begin position="369"/>
        <end position="390"/>
    </location>
</feature>